<organism evidence="4 5">
    <name type="scientific">Glycomyces endophyticus</name>
    <dbReference type="NCBI Taxonomy" id="480996"/>
    <lineage>
        <taxon>Bacteria</taxon>
        <taxon>Bacillati</taxon>
        <taxon>Actinomycetota</taxon>
        <taxon>Actinomycetes</taxon>
        <taxon>Glycomycetales</taxon>
        <taxon>Glycomycetaceae</taxon>
        <taxon>Glycomyces</taxon>
    </lineage>
</organism>
<dbReference type="Pfam" id="PF00498">
    <property type="entry name" value="FHA"/>
    <property type="match status" value="1"/>
</dbReference>
<dbReference type="SUPFAM" id="SSF49879">
    <property type="entry name" value="SMAD/FHA domain"/>
    <property type="match status" value="1"/>
</dbReference>
<sequence length="164" mass="17555">MPEIVQTVARFGFLVLLWLFVFAVARTITRDLLAQRRPAAAGPAAGPVSAPPAPGNRGGARPQQGGAHAAQWLVVTTGELQGRRFVLSGQPISIGRAADSTIVIRDDFASNRHARVVPMDGQWMVEDLGSTNGTYLGRARVTRPTPVPLGVPIRIGRSSFELRP</sequence>
<dbReference type="PROSITE" id="PS50006">
    <property type="entry name" value="FHA_DOMAIN"/>
    <property type="match status" value="1"/>
</dbReference>
<dbReference type="InterPro" id="IPR050923">
    <property type="entry name" value="Cell_Proc_Reg/RNA_Proc"/>
</dbReference>
<feature type="region of interest" description="Disordered" evidence="2">
    <location>
        <begin position="40"/>
        <end position="66"/>
    </location>
</feature>
<evidence type="ECO:0000313" key="4">
    <source>
        <dbReference type="EMBL" id="GAA1684283.1"/>
    </source>
</evidence>
<comment type="caution">
    <text evidence="4">The sequence shown here is derived from an EMBL/GenBank/DDBJ whole genome shotgun (WGS) entry which is preliminary data.</text>
</comment>
<name>A0ABP4TAE2_9ACTN</name>
<dbReference type="RefSeq" id="WP_344488575.1">
    <property type="nucleotide sequence ID" value="NZ_BAAAQF010000013.1"/>
</dbReference>
<keyword evidence="1" id="KW-0597">Phosphoprotein</keyword>
<evidence type="ECO:0000256" key="2">
    <source>
        <dbReference type="SAM" id="MobiDB-lite"/>
    </source>
</evidence>
<dbReference type="SMART" id="SM00240">
    <property type="entry name" value="FHA"/>
    <property type="match status" value="1"/>
</dbReference>
<evidence type="ECO:0000313" key="5">
    <source>
        <dbReference type="Proteomes" id="UP001499851"/>
    </source>
</evidence>
<dbReference type="Gene3D" id="2.60.200.20">
    <property type="match status" value="1"/>
</dbReference>
<protein>
    <submittedName>
        <fullName evidence="4">FHA domain-containing protein</fullName>
    </submittedName>
</protein>
<dbReference type="PANTHER" id="PTHR23308">
    <property type="entry name" value="NUCLEAR INHIBITOR OF PROTEIN PHOSPHATASE-1"/>
    <property type="match status" value="1"/>
</dbReference>
<dbReference type="InterPro" id="IPR008984">
    <property type="entry name" value="SMAD_FHA_dom_sf"/>
</dbReference>
<evidence type="ECO:0000259" key="3">
    <source>
        <dbReference type="PROSITE" id="PS50006"/>
    </source>
</evidence>
<evidence type="ECO:0000256" key="1">
    <source>
        <dbReference type="ARBA" id="ARBA00022553"/>
    </source>
</evidence>
<dbReference type="EMBL" id="BAAAQF010000013">
    <property type="protein sequence ID" value="GAA1684283.1"/>
    <property type="molecule type" value="Genomic_DNA"/>
</dbReference>
<dbReference type="Proteomes" id="UP001499851">
    <property type="component" value="Unassembled WGS sequence"/>
</dbReference>
<reference evidence="5" key="1">
    <citation type="journal article" date="2019" name="Int. J. Syst. Evol. Microbiol.">
        <title>The Global Catalogue of Microorganisms (GCM) 10K type strain sequencing project: providing services to taxonomists for standard genome sequencing and annotation.</title>
        <authorList>
            <consortium name="The Broad Institute Genomics Platform"/>
            <consortium name="The Broad Institute Genome Sequencing Center for Infectious Disease"/>
            <person name="Wu L."/>
            <person name="Ma J."/>
        </authorList>
    </citation>
    <scope>NUCLEOTIDE SEQUENCE [LARGE SCALE GENOMIC DNA]</scope>
    <source>
        <strain evidence="5">JCM 16001</strain>
    </source>
</reference>
<gene>
    <name evidence="4" type="ORF">GCM10009830_34480</name>
</gene>
<accession>A0ABP4TAE2</accession>
<proteinExistence type="predicted"/>
<keyword evidence="5" id="KW-1185">Reference proteome</keyword>
<feature type="domain" description="FHA" evidence="3">
    <location>
        <begin position="92"/>
        <end position="141"/>
    </location>
</feature>
<dbReference type="InterPro" id="IPR000253">
    <property type="entry name" value="FHA_dom"/>
</dbReference>